<protein>
    <submittedName>
        <fullName evidence="1">Uncharacterized protein</fullName>
    </submittedName>
</protein>
<name>A0ABQ9HL09_9NEOP</name>
<evidence type="ECO:0000313" key="2">
    <source>
        <dbReference type="Proteomes" id="UP001159363"/>
    </source>
</evidence>
<evidence type="ECO:0000313" key="1">
    <source>
        <dbReference type="EMBL" id="KAJ8885027.1"/>
    </source>
</evidence>
<accession>A0ABQ9HL09</accession>
<reference evidence="1 2" key="1">
    <citation type="submission" date="2023-02" db="EMBL/GenBank/DDBJ databases">
        <title>LHISI_Scaffold_Assembly.</title>
        <authorList>
            <person name="Stuart O.P."/>
            <person name="Cleave R."/>
            <person name="Magrath M.J.L."/>
            <person name="Mikheyev A.S."/>
        </authorList>
    </citation>
    <scope>NUCLEOTIDE SEQUENCE [LARGE SCALE GENOMIC DNA]</scope>
    <source>
        <strain evidence="1">Daus_M_001</strain>
        <tissue evidence="1">Leg muscle</tissue>
    </source>
</reference>
<comment type="caution">
    <text evidence="1">The sequence shown here is derived from an EMBL/GenBank/DDBJ whole genome shotgun (WGS) entry which is preliminary data.</text>
</comment>
<keyword evidence="2" id="KW-1185">Reference proteome</keyword>
<sequence>MLASEAMKQAPEVRTVILLTLIGQECMELYNTFDNTFEMSIEEKKDLAKVLKAFESYCSPKANMSVERHIFFNTRYTS</sequence>
<organism evidence="1 2">
    <name type="scientific">Dryococelus australis</name>
    <dbReference type="NCBI Taxonomy" id="614101"/>
    <lineage>
        <taxon>Eukaryota</taxon>
        <taxon>Metazoa</taxon>
        <taxon>Ecdysozoa</taxon>
        <taxon>Arthropoda</taxon>
        <taxon>Hexapoda</taxon>
        <taxon>Insecta</taxon>
        <taxon>Pterygota</taxon>
        <taxon>Neoptera</taxon>
        <taxon>Polyneoptera</taxon>
        <taxon>Phasmatodea</taxon>
        <taxon>Verophasmatodea</taxon>
        <taxon>Anareolatae</taxon>
        <taxon>Phasmatidae</taxon>
        <taxon>Eurycanthinae</taxon>
        <taxon>Dryococelus</taxon>
    </lineage>
</organism>
<dbReference type="Proteomes" id="UP001159363">
    <property type="component" value="Chromosome X"/>
</dbReference>
<proteinExistence type="predicted"/>
<gene>
    <name evidence="1" type="ORF">PR048_011223</name>
</gene>
<dbReference type="EMBL" id="JARBHB010000004">
    <property type="protein sequence ID" value="KAJ8885027.1"/>
    <property type="molecule type" value="Genomic_DNA"/>
</dbReference>